<evidence type="ECO:0000256" key="6">
    <source>
        <dbReference type="ARBA" id="ARBA00023242"/>
    </source>
</evidence>
<dbReference type="PANTHER" id="PTHR33588:SF1">
    <property type="entry name" value="CILIA- AND FLAGELLA-ASSOCIATED PROTEIN 299"/>
    <property type="match status" value="1"/>
</dbReference>
<keyword evidence="6" id="KW-0539">Nucleus</keyword>
<dbReference type="AlphaFoldDB" id="A0AAV4PIR0"/>
<comment type="caution">
    <text evidence="7">The sequence shown here is derived from an EMBL/GenBank/DDBJ whole genome shotgun (WGS) entry which is preliminary data.</text>
</comment>
<dbReference type="GO" id="GO:0005634">
    <property type="term" value="C:nucleus"/>
    <property type="evidence" value="ECO:0007669"/>
    <property type="project" value="UniProtKB-SubCell"/>
</dbReference>
<name>A0AAV4PIR0_CAEEX</name>
<dbReference type="GO" id="GO:0005737">
    <property type="term" value="C:cytoplasm"/>
    <property type="evidence" value="ECO:0007669"/>
    <property type="project" value="UniProtKB-SubCell"/>
</dbReference>
<dbReference type="Pfam" id="PF14713">
    <property type="entry name" value="DUF4464"/>
    <property type="match status" value="1"/>
</dbReference>
<evidence type="ECO:0000256" key="3">
    <source>
        <dbReference type="ARBA" id="ARBA00004496"/>
    </source>
</evidence>
<comment type="function">
    <text evidence="1">May be involved in spermatogenesis.</text>
</comment>
<dbReference type="InterPro" id="IPR027887">
    <property type="entry name" value="DUF4464"/>
</dbReference>
<dbReference type="EMBL" id="BPLR01004463">
    <property type="protein sequence ID" value="GIX95007.1"/>
    <property type="molecule type" value="Genomic_DNA"/>
</dbReference>
<evidence type="ECO:0000256" key="1">
    <source>
        <dbReference type="ARBA" id="ARBA00003056"/>
    </source>
</evidence>
<keyword evidence="8" id="KW-1185">Reference proteome</keyword>
<keyword evidence="5" id="KW-0963">Cytoplasm</keyword>
<evidence type="ECO:0000256" key="4">
    <source>
        <dbReference type="ARBA" id="ARBA00021436"/>
    </source>
</evidence>
<evidence type="ECO:0000313" key="8">
    <source>
        <dbReference type="Proteomes" id="UP001054945"/>
    </source>
</evidence>
<proteinExistence type="predicted"/>
<sequence>MNVFFSFYNWTKGSSSHSSSPNFDVETNTDSMKLFFVCKGDGYAIDVNPKTLSTEKVDRLDFIDTDYGQVVLFDHVVDRPVP</sequence>
<dbReference type="Proteomes" id="UP001054945">
    <property type="component" value="Unassembled WGS sequence"/>
</dbReference>
<gene>
    <name evidence="7" type="ORF">CEXT_442661</name>
</gene>
<organism evidence="7 8">
    <name type="scientific">Caerostris extrusa</name>
    <name type="common">Bark spider</name>
    <name type="synonym">Caerostris bankana</name>
    <dbReference type="NCBI Taxonomy" id="172846"/>
    <lineage>
        <taxon>Eukaryota</taxon>
        <taxon>Metazoa</taxon>
        <taxon>Ecdysozoa</taxon>
        <taxon>Arthropoda</taxon>
        <taxon>Chelicerata</taxon>
        <taxon>Arachnida</taxon>
        <taxon>Araneae</taxon>
        <taxon>Araneomorphae</taxon>
        <taxon>Entelegynae</taxon>
        <taxon>Araneoidea</taxon>
        <taxon>Araneidae</taxon>
        <taxon>Caerostris</taxon>
    </lineage>
</organism>
<accession>A0AAV4PIR0</accession>
<reference evidence="7 8" key="1">
    <citation type="submission" date="2021-06" db="EMBL/GenBank/DDBJ databases">
        <title>Caerostris extrusa draft genome.</title>
        <authorList>
            <person name="Kono N."/>
            <person name="Arakawa K."/>
        </authorList>
    </citation>
    <scope>NUCLEOTIDE SEQUENCE [LARGE SCALE GENOMIC DNA]</scope>
</reference>
<dbReference type="PANTHER" id="PTHR33588">
    <property type="entry name" value="CILIA- AND FLAGELLA-ASSOCIATED PROTEIN 299"/>
    <property type="match status" value="1"/>
</dbReference>
<evidence type="ECO:0000313" key="7">
    <source>
        <dbReference type="EMBL" id="GIX95007.1"/>
    </source>
</evidence>
<protein>
    <recommendedName>
        <fullName evidence="4">Cilia- and flagella-associated protein 299</fullName>
    </recommendedName>
</protein>
<evidence type="ECO:0000256" key="5">
    <source>
        <dbReference type="ARBA" id="ARBA00022490"/>
    </source>
</evidence>
<comment type="subcellular location">
    <subcellularLocation>
        <location evidence="3">Cytoplasm</location>
    </subcellularLocation>
    <subcellularLocation>
        <location evidence="2">Nucleus</location>
    </subcellularLocation>
</comment>
<evidence type="ECO:0000256" key="2">
    <source>
        <dbReference type="ARBA" id="ARBA00004123"/>
    </source>
</evidence>